<organism evidence="9 10">
    <name type="scientific">Zasmidium cellare ATCC 36951</name>
    <dbReference type="NCBI Taxonomy" id="1080233"/>
    <lineage>
        <taxon>Eukaryota</taxon>
        <taxon>Fungi</taxon>
        <taxon>Dikarya</taxon>
        <taxon>Ascomycota</taxon>
        <taxon>Pezizomycotina</taxon>
        <taxon>Dothideomycetes</taxon>
        <taxon>Dothideomycetidae</taxon>
        <taxon>Mycosphaerellales</taxon>
        <taxon>Mycosphaerellaceae</taxon>
        <taxon>Zasmidium</taxon>
    </lineage>
</organism>
<dbReference type="Proteomes" id="UP000799537">
    <property type="component" value="Unassembled WGS sequence"/>
</dbReference>
<dbReference type="PROSITE" id="PS51767">
    <property type="entry name" value="PEPTIDASE_A1"/>
    <property type="match status" value="1"/>
</dbReference>
<evidence type="ECO:0000313" key="9">
    <source>
        <dbReference type="EMBL" id="KAF2159425.1"/>
    </source>
</evidence>
<evidence type="ECO:0000259" key="8">
    <source>
        <dbReference type="PROSITE" id="PS51767"/>
    </source>
</evidence>
<evidence type="ECO:0000256" key="2">
    <source>
        <dbReference type="ARBA" id="ARBA00022670"/>
    </source>
</evidence>
<dbReference type="GO" id="GO:0006508">
    <property type="term" value="P:proteolysis"/>
    <property type="evidence" value="ECO:0007669"/>
    <property type="project" value="UniProtKB-KW"/>
</dbReference>
<sequence length="417" mass="43778">MIVKVASLVLAASSIQATPQGLRSRDNAPGNTFSVNQVANPGYNGYVATGQSALVKAYAKYGKQLPASIKSAATKVAAIFQNQGSVATQPEVYDSEYLCSVAIGTPPQSLFLDFDTGSADLWVFSTETNTTQVNRQTLYNPSTSKTSSSLAGSTWSIVYGDGSSSTGDVWLDSVNVGGVVVPHQAVENARQVSATFTQDSASSGLLGLGFSKLNTVRPNTQQTFFDNVKGLLKAGVIGVDLKAGAFGTYDFGFIDGAKKSGDVTYTPLNSTQGFWGIEASGYAIGNSTTTTKAPTPGIVDTGTTLLLLPDALVEDYYAGVPNSTYSVSEAGWIFDCNEVSPPPPPDFSLVINGYRARVPGSYLNYAPSQTRDGYCFGGIQSSAELGVNIFGDVFLKSQFVVLDGEEGRVGFAAKRLG</sequence>
<dbReference type="RefSeq" id="XP_033660314.1">
    <property type="nucleotide sequence ID" value="XM_033810832.1"/>
</dbReference>
<dbReference type="InterPro" id="IPR034163">
    <property type="entry name" value="Aspergillopepsin-like_cat_dom"/>
</dbReference>
<dbReference type="OrthoDB" id="2747330at2759"/>
<evidence type="ECO:0000313" key="10">
    <source>
        <dbReference type="Proteomes" id="UP000799537"/>
    </source>
</evidence>
<dbReference type="InterPro" id="IPR001461">
    <property type="entry name" value="Aspartic_peptidase_A1"/>
</dbReference>
<feature type="signal peptide" evidence="7">
    <location>
        <begin position="1"/>
        <end position="17"/>
    </location>
</feature>
<dbReference type="PRINTS" id="PR00792">
    <property type="entry name" value="PEPSIN"/>
</dbReference>
<evidence type="ECO:0000256" key="4">
    <source>
        <dbReference type="ARBA" id="ARBA00022801"/>
    </source>
</evidence>
<dbReference type="CDD" id="cd06097">
    <property type="entry name" value="Aspergillopepsin_like"/>
    <property type="match status" value="1"/>
</dbReference>
<name>A0A6A6BXK6_ZASCE</name>
<proteinExistence type="inferred from homology"/>
<evidence type="ECO:0000256" key="3">
    <source>
        <dbReference type="ARBA" id="ARBA00022750"/>
    </source>
</evidence>
<keyword evidence="2 6" id="KW-0645">Protease</keyword>
<dbReference type="FunFam" id="2.40.70.10:FF:000026">
    <property type="entry name" value="Endothiapepsin"/>
    <property type="match status" value="1"/>
</dbReference>
<dbReference type="AlphaFoldDB" id="A0A6A6BXK6"/>
<protein>
    <recommendedName>
        <fullName evidence="8">Peptidase A1 domain-containing protein</fullName>
    </recommendedName>
</protein>
<dbReference type="PROSITE" id="PS00141">
    <property type="entry name" value="ASP_PROTEASE"/>
    <property type="match status" value="1"/>
</dbReference>
<feature type="domain" description="Peptidase A1" evidence="8">
    <location>
        <begin position="97"/>
        <end position="412"/>
    </location>
</feature>
<comment type="similarity">
    <text evidence="1 6">Belongs to the peptidase A1 family.</text>
</comment>
<reference evidence="9" key="1">
    <citation type="journal article" date="2020" name="Stud. Mycol.">
        <title>101 Dothideomycetes genomes: a test case for predicting lifestyles and emergence of pathogens.</title>
        <authorList>
            <person name="Haridas S."/>
            <person name="Albert R."/>
            <person name="Binder M."/>
            <person name="Bloem J."/>
            <person name="Labutti K."/>
            <person name="Salamov A."/>
            <person name="Andreopoulos B."/>
            <person name="Baker S."/>
            <person name="Barry K."/>
            <person name="Bills G."/>
            <person name="Bluhm B."/>
            <person name="Cannon C."/>
            <person name="Castanera R."/>
            <person name="Culley D."/>
            <person name="Daum C."/>
            <person name="Ezra D."/>
            <person name="Gonzalez J."/>
            <person name="Henrissat B."/>
            <person name="Kuo A."/>
            <person name="Liang C."/>
            <person name="Lipzen A."/>
            <person name="Lutzoni F."/>
            <person name="Magnuson J."/>
            <person name="Mondo S."/>
            <person name="Nolan M."/>
            <person name="Ohm R."/>
            <person name="Pangilinan J."/>
            <person name="Park H.-J."/>
            <person name="Ramirez L."/>
            <person name="Alfaro M."/>
            <person name="Sun H."/>
            <person name="Tritt A."/>
            <person name="Yoshinaga Y."/>
            <person name="Zwiers L.-H."/>
            <person name="Turgeon B."/>
            <person name="Goodwin S."/>
            <person name="Spatafora J."/>
            <person name="Crous P."/>
            <person name="Grigoriev I."/>
        </authorList>
    </citation>
    <scope>NUCLEOTIDE SEQUENCE</scope>
    <source>
        <strain evidence="9">ATCC 36951</strain>
    </source>
</reference>
<keyword evidence="10" id="KW-1185">Reference proteome</keyword>
<feature type="active site" evidence="5">
    <location>
        <position position="300"/>
    </location>
</feature>
<dbReference type="Pfam" id="PF00026">
    <property type="entry name" value="Asp"/>
    <property type="match status" value="1"/>
</dbReference>
<feature type="active site" evidence="5">
    <location>
        <position position="115"/>
    </location>
</feature>
<evidence type="ECO:0000256" key="7">
    <source>
        <dbReference type="SAM" id="SignalP"/>
    </source>
</evidence>
<keyword evidence="3 6" id="KW-0064">Aspartyl protease</keyword>
<dbReference type="GeneID" id="54564104"/>
<gene>
    <name evidence="9" type="ORF">M409DRAFT_37926</name>
</gene>
<feature type="chain" id="PRO_5025686947" description="Peptidase A1 domain-containing protein" evidence="7">
    <location>
        <begin position="18"/>
        <end position="417"/>
    </location>
</feature>
<dbReference type="SUPFAM" id="SSF50630">
    <property type="entry name" value="Acid proteases"/>
    <property type="match status" value="1"/>
</dbReference>
<dbReference type="InterPro" id="IPR033121">
    <property type="entry name" value="PEPTIDASE_A1"/>
</dbReference>
<keyword evidence="4 6" id="KW-0378">Hydrolase</keyword>
<dbReference type="EMBL" id="ML993637">
    <property type="protein sequence ID" value="KAF2159425.1"/>
    <property type="molecule type" value="Genomic_DNA"/>
</dbReference>
<dbReference type="GO" id="GO:0004190">
    <property type="term" value="F:aspartic-type endopeptidase activity"/>
    <property type="evidence" value="ECO:0007669"/>
    <property type="project" value="UniProtKB-KW"/>
</dbReference>
<dbReference type="InterPro" id="IPR021109">
    <property type="entry name" value="Peptidase_aspartic_dom_sf"/>
</dbReference>
<dbReference type="Gene3D" id="2.40.70.10">
    <property type="entry name" value="Acid Proteases"/>
    <property type="match status" value="2"/>
</dbReference>
<accession>A0A6A6BXK6</accession>
<dbReference type="PANTHER" id="PTHR47966">
    <property type="entry name" value="BETA-SITE APP-CLEAVING ENZYME, ISOFORM A-RELATED"/>
    <property type="match status" value="1"/>
</dbReference>
<dbReference type="PANTHER" id="PTHR47966:SF2">
    <property type="entry name" value="ASPERGILLOPEPSIN-1-RELATED"/>
    <property type="match status" value="1"/>
</dbReference>
<evidence type="ECO:0000256" key="1">
    <source>
        <dbReference type="ARBA" id="ARBA00007447"/>
    </source>
</evidence>
<evidence type="ECO:0000256" key="6">
    <source>
        <dbReference type="RuleBase" id="RU000454"/>
    </source>
</evidence>
<dbReference type="InterPro" id="IPR001969">
    <property type="entry name" value="Aspartic_peptidase_AS"/>
</dbReference>
<evidence type="ECO:0000256" key="5">
    <source>
        <dbReference type="PIRSR" id="PIRSR601461-1"/>
    </source>
</evidence>
<keyword evidence="7" id="KW-0732">Signal</keyword>